<name>A0ABY4B3Z2_9BACT</name>
<dbReference type="RefSeq" id="WP_243511208.1">
    <property type="nucleotide sequence ID" value="NZ_CP094534.1"/>
</dbReference>
<evidence type="ECO:0000313" key="3">
    <source>
        <dbReference type="EMBL" id="UOE32488.1"/>
    </source>
</evidence>
<feature type="chain" id="PRO_5047075688" description="Glycine zipper 2TM domain-containing protein" evidence="2">
    <location>
        <begin position="26"/>
        <end position="171"/>
    </location>
</feature>
<feature type="compositionally biased region" description="Basic and acidic residues" evidence="1">
    <location>
        <begin position="162"/>
        <end position="171"/>
    </location>
</feature>
<organism evidence="3 4">
    <name type="scientific">Hymenobacter monticola</name>
    <dbReference type="NCBI Taxonomy" id="1705399"/>
    <lineage>
        <taxon>Bacteria</taxon>
        <taxon>Pseudomonadati</taxon>
        <taxon>Bacteroidota</taxon>
        <taxon>Cytophagia</taxon>
        <taxon>Cytophagales</taxon>
        <taxon>Hymenobacteraceae</taxon>
        <taxon>Hymenobacter</taxon>
    </lineage>
</organism>
<feature type="signal peptide" evidence="2">
    <location>
        <begin position="1"/>
        <end position="25"/>
    </location>
</feature>
<keyword evidence="2" id="KW-0732">Signal</keyword>
<accession>A0ABY4B3Z2</accession>
<evidence type="ECO:0000256" key="2">
    <source>
        <dbReference type="SAM" id="SignalP"/>
    </source>
</evidence>
<dbReference type="Proteomes" id="UP000831390">
    <property type="component" value="Chromosome"/>
</dbReference>
<sequence length="171" mass="17635">MKKLPYFLALIILLSTVFGSAPAKAQWSPQAKGAVIGGLGGAAAGAIINKRNRAVGGVVGGVAGGAIGYGVGKHIDNKKKQRAAAAAQQRAVAAREAEYRRELALARNRKTTVTTTSTQPSAVPVNSLTASAAPMPGAVAPAAVSNTYLPNPHYGDASKPYSTEEIRRKSW</sequence>
<keyword evidence="4" id="KW-1185">Reference proteome</keyword>
<proteinExistence type="predicted"/>
<feature type="region of interest" description="Disordered" evidence="1">
    <location>
        <begin position="150"/>
        <end position="171"/>
    </location>
</feature>
<evidence type="ECO:0000256" key="1">
    <source>
        <dbReference type="SAM" id="MobiDB-lite"/>
    </source>
</evidence>
<dbReference type="EMBL" id="CP094534">
    <property type="protein sequence ID" value="UOE32488.1"/>
    <property type="molecule type" value="Genomic_DNA"/>
</dbReference>
<evidence type="ECO:0000313" key="4">
    <source>
        <dbReference type="Proteomes" id="UP000831390"/>
    </source>
</evidence>
<reference evidence="3 4" key="1">
    <citation type="submission" date="2022-03" db="EMBL/GenBank/DDBJ databases">
        <title>Hymenobactersp. isolated from the air.</title>
        <authorList>
            <person name="Won M."/>
            <person name="Kwon S.-W."/>
        </authorList>
    </citation>
    <scope>NUCLEOTIDE SEQUENCE [LARGE SCALE GENOMIC DNA]</scope>
    <source>
        <strain evidence="3 4">KACC 22596</strain>
    </source>
</reference>
<evidence type="ECO:0008006" key="5">
    <source>
        <dbReference type="Google" id="ProtNLM"/>
    </source>
</evidence>
<gene>
    <name evidence="3" type="ORF">MTP16_15260</name>
</gene>
<protein>
    <recommendedName>
        <fullName evidence="5">Glycine zipper 2TM domain-containing protein</fullName>
    </recommendedName>
</protein>